<dbReference type="GO" id="GO:0005737">
    <property type="term" value="C:cytoplasm"/>
    <property type="evidence" value="ECO:0007669"/>
    <property type="project" value="UniProtKB-SubCell"/>
</dbReference>
<dbReference type="Pfam" id="PF00381">
    <property type="entry name" value="PTS-HPr"/>
    <property type="match status" value="1"/>
</dbReference>
<name>A1WYY4_HALHL</name>
<accession>A1WYY4</accession>
<dbReference type="InterPro" id="IPR050399">
    <property type="entry name" value="HPr"/>
</dbReference>
<keyword evidence="7" id="KW-1185">Reference proteome</keyword>
<dbReference type="PANTHER" id="PTHR33705">
    <property type="entry name" value="PHOSPHOCARRIER PROTEIN HPR"/>
    <property type="match status" value="1"/>
</dbReference>
<evidence type="ECO:0000313" key="7">
    <source>
        <dbReference type="Proteomes" id="UP000000647"/>
    </source>
</evidence>
<evidence type="ECO:0000256" key="4">
    <source>
        <dbReference type="ARBA" id="ARBA00022683"/>
    </source>
</evidence>
<keyword evidence="6" id="KW-0808">Transferase</keyword>
<evidence type="ECO:0000259" key="5">
    <source>
        <dbReference type="PROSITE" id="PS51350"/>
    </source>
</evidence>
<dbReference type="PRINTS" id="PR00107">
    <property type="entry name" value="PHOSPHOCPHPR"/>
</dbReference>
<dbReference type="InterPro" id="IPR000032">
    <property type="entry name" value="HPr-like"/>
</dbReference>
<dbReference type="AlphaFoldDB" id="A1WYY4"/>
<dbReference type="EMBL" id="CP000544">
    <property type="protein sequence ID" value="ABM62896.1"/>
    <property type="molecule type" value="Genomic_DNA"/>
</dbReference>
<evidence type="ECO:0000313" key="6">
    <source>
        <dbReference type="EMBL" id="ABM62896.1"/>
    </source>
</evidence>
<dbReference type="PROSITE" id="PS51350">
    <property type="entry name" value="PTS_HPR_DOM"/>
    <property type="match status" value="1"/>
</dbReference>
<dbReference type="GO" id="GO:0016740">
    <property type="term" value="F:transferase activity"/>
    <property type="evidence" value="ECO:0007669"/>
    <property type="project" value="UniProtKB-KW"/>
</dbReference>
<evidence type="ECO:0000256" key="1">
    <source>
        <dbReference type="ARBA" id="ARBA00004496"/>
    </source>
</evidence>
<dbReference type="STRING" id="349124.Hhal_2132"/>
<dbReference type="Proteomes" id="UP000000647">
    <property type="component" value="Chromosome"/>
</dbReference>
<dbReference type="InterPro" id="IPR035895">
    <property type="entry name" value="HPr-like_sf"/>
</dbReference>
<dbReference type="InterPro" id="IPR002114">
    <property type="entry name" value="PTS_HPr_Ser_P_site"/>
</dbReference>
<comment type="subcellular location">
    <subcellularLocation>
        <location evidence="1">Cytoplasm</location>
    </subcellularLocation>
</comment>
<dbReference type="PROSITE" id="PS00589">
    <property type="entry name" value="PTS_HPR_SER"/>
    <property type="match status" value="1"/>
</dbReference>
<reference evidence="7" key="1">
    <citation type="submission" date="2006-12" db="EMBL/GenBank/DDBJ databases">
        <title>Complete sequence of Halorhodospira halophila SL1.</title>
        <authorList>
            <consortium name="US DOE Joint Genome Institute"/>
            <person name="Copeland A."/>
            <person name="Lucas S."/>
            <person name="Lapidus A."/>
            <person name="Barry K."/>
            <person name="Detter J.C."/>
            <person name="Glavina del Rio T."/>
            <person name="Hammon N."/>
            <person name="Israni S."/>
            <person name="Dalin E."/>
            <person name="Tice H."/>
            <person name="Pitluck S."/>
            <person name="Saunders E."/>
            <person name="Brettin T."/>
            <person name="Bruce D."/>
            <person name="Han C."/>
            <person name="Tapia R."/>
            <person name="Schmutz J."/>
            <person name="Larimer F."/>
            <person name="Land M."/>
            <person name="Hauser L."/>
            <person name="Kyrpides N."/>
            <person name="Mikhailova N."/>
            <person name="Hoff W."/>
            <person name="Richardson P."/>
        </authorList>
    </citation>
    <scope>NUCLEOTIDE SEQUENCE [LARGE SCALE GENOMIC DNA]</scope>
    <source>
        <strain evidence="7">DSM 244 / SL1</strain>
    </source>
</reference>
<reference evidence="6 7" key="2">
    <citation type="journal article" date="2013" name="Stand. Genomic Sci.">
        <title>Complete genome sequence of Halorhodospira halophila SL1.</title>
        <authorList>
            <person name="Challacombe J.F."/>
            <person name="Majid S."/>
            <person name="Deole R."/>
            <person name="Brettin T.S."/>
            <person name="Bruce D."/>
            <person name="Delano S.F."/>
            <person name="Detter J.C."/>
            <person name="Gleasner C.D."/>
            <person name="Han C.S."/>
            <person name="Misra M."/>
            <person name="Reitenga K.G."/>
            <person name="Mikhailova N."/>
            <person name="Woyke T."/>
            <person name="Pitluck S."/>
            <person name="Nolan M."/>
            <person name="Land M.L."/>
            <person name="Saunders E."/>
            <person name="Tapia R."/>
            <person name="Lapidus A."/>
            <person name="Ivanova N."/>
            <person name="Hoff W.D."/>
        </authorList>
    </citation>
    <scope>NUCLEOTIDE SEQUENCE [LARGE SCALE GENOMIC DNA]</scope>
    <source>
        <strain evidence="7">DSM 244 / SL1</strain>
    </source>
</reference>
<dbReference type="NCBIfam" id="TIGR01003">
    <property type="entry name" value="PTS_HPr_family"/>
    <property type="match status" value="1"/>
</dbReference>
<dbReference type="KEGG" id="hha:Hhal_2132"/>
<keyword evidence="4" id="KW-0598">Phosphotransferase system</keyword>
<dbReference type="eggNOG" id="COG1925">
    <property type="taxonomic scope" value="Bacteria"/>
</dbReference>
<comment type="similarity">
    <text evidence="2">Belongs to the HPr family.</text>
</comment>
<dbReference type="PROSITE" id="PS00369">
    <property type="entry name" value="PTS_HPR_HIS"/>
    <property type="match status" value="1"/>
</dbReference>
<dbReference type="InterPro" id="IPR001020">
    <property type="entry name" value="PTS_HPr_His_P_site"/>
</dbReference>
<evidence type="ECO:0000256" key="3">
    <source>
        <dbReference type="ARBA" id="ARBA00022490"/>
    </source>
</evidence>
<evidence type="ECO:0000256" key="2">
    <source>
        <dbReference type="ARBA" id="ARBA00010736"/>
    </source>
</evidence>
<organism evidence="6 7">
    <name type="scientific">Halorhodospira halophila (strain DSM 244 / SL1)</name>
    <name type="common">Ectothiorhodospira halophila (strain DSM 244 / SL1)</name>
    <dbReference type="NCBI Taxonomy" id="349124"/>
    <lineage>
        <taxon>Bacteria</taxon>
        <taxon>Pseudomonadati</taxon>
        <taxon>Pseudomonadota</taxon>
        <taxon>Gammaproteobacteria</taxon>
        <taxon>Chromatiales</taxon>
        <taxon>Ectothiorhodospiraceae</taxon>
        <taxon>Halorhodospira</taxon>
    </lineage>
</organism>
<dbReference type="HOGENOM" id="CLU_136230_1_1_6"/>
<dbReference type="CDD" id="cd00367">
    <property type="entry name" value="PTS-HPr_like"/>
    <property type="match status" value="1"/>
</dbReference>
<dbReference type="PANTHER" id="PTHR33705:SF2">
    <property type="entry name" value="PHOSPHOCARRIER PROTEIN NPR"/>
    <property type="match status" value="1"/>
</dbReference>
<gene>
    <name evidence="6" type="ordered locus">Hhal_2132</name>
</gene>
<dbReference type="SUPFAM" id="SSF55594">
    <property type="entry name" value="HPr-like"/>
    <property type="match status" value="1"/>
</dbReference>
<proteinExistence type="inferred from homology"/>
<protein>
    <submittedName>
        <fullName evidence="6">Phosphotransferase system, phosphocarrier protein HPr</fullName>
    </submittedName>
</protein>
<dbReference type="RefSeq" id="WP_011814918.1">
    <property type="nucleotide sequence ID" value="NC_008789.1"/>
</dbReference>
<dbReference type="OrthoDB" id="9798965at2"/>
<keyword evidence="3" id="KW-0963">Cytoplasm</keyword>
<feature type="domain" description="HPr" evidence="5">
    <location>
        <begin position="1"/>
        <end position="88"/>
    </location>
</feature>
<dbReference type="GO" id="GO:0009401">
    <property type="term" value="P:phosphoenolpyruvate-dependent sugar phosphotransferase system"/>
    <property type="evidence" value="ECO:0007669"/>
    <property type="project" value="UniProtKB-KW"/>
</dbReference>
<sequence>MIEQQATIQNPLGLHARAAARFVTIASEYESEIHVRYGEKRVNGKSIMGLMMLAAAHQATLTIEAEGTDAEPALEALVRLVTEGFGETEHG</sequence>
<dbReference type="Gene3D" id="3.30.1340.10">
    <property type="entry name" value="HPr-like"/>
    <property type="match status" value="1"/>
</dbReference>